<dbReference type="PATRIC" id="fig|1423792.3.peg.988"/>
<keyword evidence="8" id="KW-1185">Reference proteome</keyword>
<dbReference type="Pfam" id="PF01061">
    <property type="entry name" value="ABC2_membrane"/>
    <property type="match status" value="1"/>
</dbReference>
<dbReference type="OrthoDB" id="9853558at2"/>
<sequence length="241" mass="27509">MRIKGILLFYAHRYLQSIYLVLPLLLWFIFLTTNFAIGPQYFASAIGANAMVLVLLMAWVAYAVNSIVSDTALSIAVVHTRSWWSVYWVKWLFFILVAGLFSLIGLLFPIGRWVLESTFFFEKLSGYHFLLAFFLMWGAALPGMAIANLFNRHLIANRYLSVLLVIFVLVCGYVTPTIAADYSWWRWVSWLLPPIGDTLNSLTEFRSLTNGRALTFFLIQLGYAAVVAGIALLNQQRRKMD</sequence>
<feature type="domain" description="ABC-2 type transporter transmembrane" evidence="6">
    <location>
        <begin position="10"/>
        <end position="193"/>
    </location>
</feature>
<gene>
    <name evidence="7" type="ORF">FD09_GL000968</name>
</gene>
<name>A0A0R1MPX7_9LACO</name>
<feature type="transmembrane region" description="Helical" evidence="5">
    <location>
        <begin position="213"/>
        <end position="233"/>
    </location>
</feature>
<evidence type="ECO:0000313" key="7">
    <source>
        <dbReference type="EMBL" id="KRL10038.1"/>
    </source>
</evidence>
<evidence type="ECO:0000256" key="1">
    <source>
        <dbReference type="ARBA" id="ARBA00004141"/>
    </source>
</evidence>
<feature type="transmembrane region" description="Helical" evidence="5">
    <location>
        <begin position="162"/>
        <end position="185"/>
    </location>
</feature>
<dbReference type="RefSeq" id="WP_057822084.1">
    <property type="nucleotide sequence ID" value="NZ_AZEC01000015.1"/>
</dbReference>
<comment type="subcellular location">
    <subcellularLocation>
        <location evidence="1">Membrane</location>
        <topology evidence="1">Multi-pass membrane protein</topology>
    </subcellularLocation>
</comment>
<dbReference type="EMBL" id="AZEC01000015">
    <property type="protein sequence ID" value="KRL10038.1"/>
    <property type="molecule type" value="Genomic_DNA"/>
</dbReference>
<dbReference type="AlphaFoldDB" id="A0A0R1MPX7"/>
<comment type="caution">
    <text evidence="7">The sequence shown here is derived from an EMBL/GenBank/DDBJ whole genome shotgun (WGS) entry which is preliminary data.</text>
</comment>
<evidence type="ECO:0000256" key="5">
    <source>
        <dbReference type="SAM" id="Phobius"/>
    </source>
</evidence>
<proteinExistence type="predicted"/>
<keyword evidence="2 5" id="KW-0812">Transmembrane</keyword>
<evidence type="ECO:0000256" key="2">
    <source>
        <dbReference type="ARBA" id="ARBA00022692"/>
    </source>
</evidence>
<dbReference type="InterPro" id="IPR013525">
    <property type="entry name" value="ABC2_TM"/>
</dbReference>
<evidence type="ECO:0000259" key="6">
    <source>
        <dbReference type="Pfam" id="PF01061"/>
    </source>
</evidence>
<organism evidence="7 8">
    <name type="scientific">Schleiferilactobacillus perolens DSM 12744</name>
    <dbReference type="NCBI Taxonomy" id="1423792"/>
    <lineage>
        <taxon>Bacteria</taxon>
        <taxon>Bacillati</taxon>
        <taxon>Bacillota</taxon>
        <taxon>Bacilli</taxon>
        <taxon>Lactobacillales</taxon>
        <taxon>Lactobacillaceae</taxon>
        <taxon>Schleiferilactobacillus</taxon>
    </lineage>
</organism>
<dbReference type="GO" id="GO:0140359">
    <property type="term" value="F:ABC-type transporter activity"/>
    <property type="evidence" value="ECO:0007669"/>
    <property type="project" value="InterPro"/>
</dbReference>
<protein>
    <recommendedName>
        <fullName evidence="6">ABC-2 type transporter transmembrane domain-containing protein</fullName>
    </recommendedName>
</protein>
<keyword evidence="3 5" id="KW-1133">Transmembrane helix</keyword>
<accession>A0A0R1MPX7</accession>
<dbReference type="GO" id="GO:0016020">
    <property type="term" value="C:membrane"/>
    <property type="evidence" value="ECO:0007669"/>
    <property type="project" value="UniProtKB-SubCell"/>
</dbReference>
<evidence type="ECO:0000313" key="8">
    <source>
        <dbReference type="Proteomes" id="UP000051330"/>
    </source>
</evidence>
<evidence type="ECO:0000256" key="4">
    <source>
        <dbReference type="ARBA" id="ARBA00023136"/>
    </source>
</evidence>
<keyword evidence="4 5" id="KW-0472">Membrane</keyword>
<dbReference type="STRING" id="1423792.FD09_GL000968"/>
<feature type="transmembrane region" description="Helical" evidence="5">
    <location>
        <begin position="91"/>
        <end position="115"/>
    </location>
</feature>
<feature type="transmembrane region" description="Helical" evidence="5">
    <location>
        <begin position="127"/>
        <end position="150"/>
    </location>
</feature>
<dbReference type="Proteomes" id="UP000051330">
    <property type="component" value="Unassembled WGS sequence"/>
</dbReference>
<reference evidence="7 8" key="1">
    <citation type="journal article" date="2015" name="Genome Announc.">
        <title>Expanding the biotechnology potential of lactobacilli through comparative genomics of 213 strains and associated genera.</title>
        <authorList>
            <person name="Sun Z."/>
            <person name="Harris H.M."/>
            <person name="McCann A."/>
            <person name="Guo C."/>
            <person name="Argimon S."/>
            <person name="Zhang W."/>
            <person name="Yang X."/>
            <person name="Jeffery I.B."/>
            <person name="Cooney J.C."/>
            <person name="Kagawa T.F."/>
            <person name="Liu W."/>
            <person name="Song Y."/>
            <person name="Salvetti E."/>
            <person name="Wrobel A."/>
            <person name="Rasinkangas P."/>
            <person name="Parkhill J."/>
            <person name="Rea M.C."/>
            <person name="O'Sullivan O."/>
            <person name="Ritari J."/>
            <person name="Douillard F.P."/>
            <person name="Paul Ross R."/>
            <person name="Yang R."/>
            <person name="Briner A.E."/>
            <person name="Felis G.E."/>
            <person name="de Vos W.M."/>
            <person name="Barrangou R."/>
            <person name="Klaenhammer T.R."/>
            <person name="Caufield P.W."/>
            <person name="Cui Y."/>
            <person name="Zhang H."/>
            <person name="O'Toole P.W."/>
        </authorList>
    </citation>
    <scope>NUCLEOTIDE SEQUENCE [LARGE SCALE GENOMIC DNA]</scope>
    <source>
        <strain evidence="7 8">DSM 12744</strain>
    </source>
</reference>
<evidence type="ECO:0000256" key="3">
    <source>
        <dbReference type="ARBA" id="ARBA00022989"/>
    </source>
</evidence>